<evidence type="ECO:0000313" key="1">
    <source>
        <dbReference type="EMBL" id="QNN89430.1"/>
    </source>
</evidence>
<proteinExistence type="predicted"/>
<protein>
    <submittedName>
        <fullName evidence="1">Caspase inhibitor</fullName>
    </submittedName>
</protein>
<accession>A0A7G9U8J9</accession>
<organism evidence="1">
    <name type="scientific">Spilarctia obliqua nucleopolyhedrovirus</name>
    <dbReference type="NCBI Taxonomy" id="1638618"/>
    <lineage>
        <taxon>Viruses</taxon>
        <taxon>Viruses incertae sedis</taxon>
        <taxon>Naldaviricetes</taxon>
        <taxon>Lefavirales</taxon>
        <taxon>Baculoviridae</taxon>
        <taxon>Alphabaculovirus</taxon>
    </lineage>
</organism>
<name>A0A7G9U8J9_9ABAC</name>
<sequence>MRRHFLAQQIQPKRVTVVFQPWRRTHTHTSPVNVSVVKHKSAAPPNTHPLLLLLANNRLLYTILKWL</sequence>
<reference evidence="1" key="1">
    <citation type="submission" date="2019-11" db="EMBL/GenBank/DDBJ databases">
        <title>Studies on the baculoviruses infecting the caterpillars, Spilarctia obliqua Walker (Erebidae) and Pieris brassicae Linn. (Pieridae) (Insecta: Lepidoptera).</title>
        <authorList>
            <person name="Paul S."/>
            <person name="Arumugaperumal A."/>
            <person name="Sathiya Balasingh Thangapandi E.J.J."/>
            <person name="Sarjubala Devi H."/>
            <person name="Johnson T."/>
            <person name="Maisnam S."/>
            <person name="Krishnavel S."/>
            <person name="Soman Syamala S."/>
            <person name="Ramamoorthy S."/>
            <person name="Karthikeyan R."/>
            <person name="Subburaman C."/>
            <person name="Jeyaprakash R."/>
            <person name="Azhaguchamy M."/>
            <person name="Ramaiyer V."/>
            <person name="Sivasubramaniam S."/>
        </authorList>
    </citation>
    <scope>NUCLEOTIDE SEQUENCE</scope>
    <source>
        <strain evidence="1">Manipur</strain>
    </source>
</reference>
<dbReference type="EMBL" id="MN750553">
    <property type="protein sequence ID" value="QNN89430.1"/>
    <property type="molecule type" value="Genomic_DNA"/>
</dbReference>